<dbReference type="GO" id="GO:0047100">
    <property type="term" value="F:glyceraldehyde-3-phosphate dehydrogenase (NADP+) (phosphorylating) activity"/>
    <property type="evidence" value="ECO:0007669"/>
    <property type="project" value="RHEA"/>
</dbReference>
<dbReference type="SUPFAM" id="SSF55347">
    <property type="entry name" value="Glyceraldehyde-3-phosphate dehydrogenase-like, C-terminal domain"/>
    <property type="match status" value="1"/>
</dbReference>
<evidence type="ECO:0000256" key="4">
    <source>
        <dbReference type="ARBA" id="ARBA00048853"/>
    </source>
</evidence>
<dbReference type="FunFam" id="3.40.50.720:FF:000001">
    <property type="entry name" value="Glyceraldehyde-3-phosphate dehydrogenase"/>
    <property type="match status" value="1"/>
</dbReference>
<dbReference type="RefSeq" id="WP_146296045.1">
    <property type="nucleotide sequence ID" value="NZ_CP042326.1"/>
</dbReference>
<dbReference type="GO" id="GO:0050661">
    <property type="term" value="F:NADP binding"/>
    <property type="evidence" value="ECO:0007669"/>
    <property type="project" value="InterPro"/>
</dbReference>
<feature type="binding site" evidence="6">
    <location>
        <position position="184"/>
    </location>
    <ligand>
        <name>D-glyceraldehyde 3-phosphate</name>
        <dbReference type="ChEBI" id="CHEBI:59776"/>
    </ligand>
</feature>
<keyword evidence="2 10" id="KW-0560">Oxidoreductase</keyword>
<feature type="binding site" evidence="6">
    <location>
        <position position="235"/>
    </location>
    <ligand>
        <name>D-glyceraldehyde 3-phosphate</name>
        <dbReference type="ChEBI" id="CHEBI:59776"/>
    </ligand>
</feature>
<dbReference type="InterPro" id="IPR020830">
    <property type="entry name" value="GlycerAld_3-P_DH_AS"/>
</dbReference>
<dbReference type="InterPro" id="IPR020829">
    <property type="entry name" value="GlycerAld_3-P_DH_cat"/>
</dbReference>
<feature type="site" description="Activates thiol group during catalysis" evidence="8">
    <location>
        <position position="181"/>
    </location>
</feature>
<dbReference type="KEGG" id="enn:FRE64_10595"/>
<dbReference type="NCBIfam" id="TIGR01534">
    <property type="entry name" value="GAPDH-I"/>
    <property type="match status" value="1"/>
</dbReference>
<dbReference type="Pfam" id="PF00044">
    <property type="entry name" value="Gp_dh_N"/>
    <property type="match status" value="1"/>
</dbReference>
<dbReference type="FunFam" id="3.30.360.10:FF:000002">
    <property type="entry name" value="Glyceraldehyde-3-phosphate dehydrogenase"/>
    <property type="match status" value="1"/>
</dbReference>
<evidence type="ECO:0000256" key="5">
    <source>
        <dbReference type="PIRSR" id="PIRSR000149-1"/>
    </source>
</evidence>
<dbReference type="Gene3D" id="3.30.360.10">
    <property type="entry name" value="Dihydrodipicolinate Reductase, domain 2"/>
    <property type="match status" value="1"/>
</dbReference>
<feature type="binding site" evidence="7">
    <location>
        <position position="121"/>
    </location>
    <ligand>
        <name>NAD(+)</name>
        <dbReference type="ChEBI" id="CHEBI:57540"/>
    </ligand>
</feature>
<dbReference type="GO" id="GO:0004365">
    <property type="term" value="F:glyceraldehyde-3-phosphate dehydrogenase (NAD+) (phosphorylating) activity"/>
    <property type="evidence" value="ECO:0007669"/>
    <property type="project" value="RHEA"/>
</dbReference>
<dbReference type="InterPro" id="IPR020828">
    <property type="entry name" value="GlycerAld_3-P_DH_NAD(P)-bd"/>
</dbReference>
<evidence type="ECO:0000256" key="6">
    <source>
        <dbReference type="PIRSR" id="PIRSR000149-2"/>
    </source>
</evidence>
<dbReference type="AlphaFoldDB" id="A0A5B8NM41"/>
<accession>A0A5B8NM41</accession>
<dbReference type="PRINTS" id="PR00078">
    <property type="entry name" value="G3PDHDRGNASE"/>
</dbReference>
<dbReference type="EMBL" id="CP042326">
    <property type="protein sequence ID" value="QDZ40362.1"/>
    <property type="molecule type" value="Genomic_DNA"/>
</dbReference>
<feature type="binding site" evidence="7">
    <location>
        <position position="317"/>
    </location>
    <ligand>
        <name>NAD(+)</name>
        <dbReference type="ChEBI" id="CHEBI:57540"/>
    </ligand>
</feature>
<comment type="similarity">
    <text evidence="1 9">Belongs to the glyceraldehyde-3-phosphate dehydrogenase family.</text>
</comment>
<feature type="binding site" evidence="7">
    <location>
        <position position="79"/>
    </location>
    <ligand>
        <name>NAD(+)</name>
        <dbReference type="ChEBI" id="CHEBI:57540"/>
    </ligand>
</feature>
<feature type="active site" description="Nucleophile" evidence="5">
    <location>
        <position position="154"/>
    </location>
</feature>
<dbReference type="NCBIfam" id="NF005641">
    <property type="entry name" value="PRK07403.1"/>
    <property type="match status" value="1"/>
</dbReference>
<name>A0A5B8NM41_9CHRO</name>
<evidence type="ECO:0000313" key="13">
    <source>
        <dbReference type="Proteomes" id="UP000318453"/>
    </source>
</evidence>
<dbReference type="Gene3D" id="3.40.50.720">
    <property type="entry name" value="NAD(P)-binding Rossmann-like Domain"/>
    <property type="match status" value="1"/>
</dbReference>
<dbReference type="OrthoDB" id="9803304at2"/>
<dbReference type="InterPro" id="IPR036291">
    <property type="entry name" value="NAD(P)-bd_dom_sf"/>
</dbReference>
<feature type="domain" description="Glyceraldehyde 3-phosphate dehydrogenase NAD(P) binding" evidence="11">
    <location>
        <begin position="2"/>
        <end position="154"/>
    </location>
</feature>
<dbReference type="CDD" id="cd18126">
    <property type="entry name" value="GAPDH_I_C"/>
    <property type="match status" value="1"/>
</dbReference>
<dbReference type="PANTHER" id="PTHR43148">
    <property type="entry name" value="GLYCERALDEHYDE-3-PHOSPHATE DEHYDROGENASE 2"/>
    <property type="match status" value="1"/>
</dbReference>
<proteinExistence type="inferred from homology"/>
<protein>
    <recommendedName>
        <fullName evidence="10">Glyceraldehyde-3-phosphate dehydrogenase</fullName>
        <ecNumber evidence="10">1.2.1.-</ecNumber>
    </recommendedName>
</protein>
<evidence type="ECO:0000256" key="1">
    <source>
        <dbReference type="ARBA" id="ARBA00007406"/>
    </source>
</evidence>
<comment type="catalytic activity">
    <reaction evidence="4">
        <text>D-glyceraldehyde 3-phosphate + phosphate + NAD(+) = (2R)-3-phospho-glyceroyl phosphate + NADH + H(+)</text>
        <dbReference type="Rhea" id="RHEA:10300"/>
        <dbReference type="ChEBI" id="CHEBI:15378"/>
        <dbReference type="ChEBI" id="CHEBI:43474"/>
        <dbReference type="ChEBI" id="CHEBI:57540"/>
        <dbReference type="ChEBI" id="CHEBI:57604"/>
        <dbReference type="ChEBI" id="CHEBI:57945"/>
        <dbReference type="ChEBI" id="CHEBI:59776"/>
        <dbReference type="EC" id="1.2.1.59"/>
    </reaction>
</comment>
<feature type="binding site" evidence="6">
    <location>
        <begin position="153"/>
        <end position="155"/>
    </location>
    <ligand>
        <name>D-glyceraldehyde 3-phosphate</name>
        <dbReference type="ChEBI" id="CHEBI:59776"/>
    </ligand>
</feature>
<evidence type="ECO:0000256" key="9">
    <source>
        <dbReference type="RuleBase" id="RU000397"/>
    </source>
</evidence>
<dbReference type="SUPFAM" id="SSF51735">
    <property type="entry name" value="NAD(P)-binding Rossmann-fold domains"/>
    <property type="match status" value="1"/>
</dbReference>
<feature type="binding site" evidence="7">
    <location>
        <begin position="11"/>
        <end position="12"/>
    </location>
    <ligand>
        <name>NAD(+)</name>
        <dbReference type="ChEBI" id="CHEBI:57540"/>
    </ligand>
</feature>
<evidence type="ECO:0000313" key="12">
    <source>
        <dbReference type="EMBL" id="QDZ40362.1"/>
    </source>
</evidence>
<evidence type="ECO:0000256" key="7">
    <source>
        <dbReference type="PIRSR" id="PIRSR000149-3"/>
    </source>
</evidence>
<feature type="binding site" evidence="6">
    <location>
        <begin position="212"/>
        <end position="213"/>
    </location>
    <ligand>
        <name>D-glyceraldehyde 3-phosphate</name>
        <dbReference type="ChEBI" id="CHEBI:59776"/>
    </ligand>
</feature>
<dbReference type="GO" id="GO:0006006">
    <property type="term" value="P:glucose metabolic process"/>
    <property type="evidence" value="ECO:0007669"/>
    <property type="project" value="InterPro"/>
</dbReference>
<keyword evidence="13" id="KW-1185">Reference proteome</keyword>
<keyword evidence="7" id="KW-0547">Nucleotide-binding</keyword>
<reference evidence="12" key="1">
    <citation type="submission" date="2019-08" db="EMBL/GenBank/DDBJ databases">
        <title>Carotenoids and Carotenoid Binding Proteins in the Halophilic Cyanobacterium Euhalothece sp. ZM00.</title>
        <authorList>
            <person name="Cho S.M."/>
            <person name="Song J.Y."/>
            <person name="Park Y.-I."/>
        </authorList>
    </citation>
    <scope>NUCLEOTIDE SEQUENCE [LARGE SCALE GENOMIC DNA]</scope>
    <source>
        <strain evidence="12">Z-M001</strain>
    </source>
</reference>
<evidence type="ECO:0000256" key="8">
    <source>
        <dbReference type="PIRSR" id="PIRSR000149-4"/>
    </source>
</evidence>
<dbReference type="EC" id="1.2.1.-" evidence="10"/>
<dbReference type="SMART" id="SM00846">
    <property type="entry name" value="Gp_dh_N"/>
    <property type="match status" value="1"/>
</dbReference>
<dbReference type="GO" id="GO:0051287">
    <property type="term" value="F:NAD binding"/>
    <property type="evidence" value="ECO:0007669"/>
    <property type="project" value="InterPro"/>
</dbReference>
<dbReference type="PROSITE" id="PS00071">
    <property type="entry name" value="GAPDH"/>
    <property type="match status" value="1"/>
</dbReference>
<evidence type="ECO:0000256" key="2">
    <source>
        <dbReference type="ARBA" id="ARBA00023002"/>
    </source>
</evidence>
<keyword evidence="7" id="KW-0520">NAD</keyword>
<comment type="catalytic activity">
    <reaction evidence="3">
        <text>D-glyceraldehyde 3-phosphate + phosphate + NADP(+) = (2R)-3-phospho-glyceroyl phosphate + NADPH + H(+)</text>
        <dbReference type="Rhea" id="RHEA:10296"/>
        <dbReference type="ChEBI" id="CHEBI:15378"/>
        <dbReference type="ChEBI" id="CHEBI:43474"/>
        <dbReference type="ChEBI" id="CHEBI:57604"/>
        <dbReference type="ChEBI" id="CHEBI:57783"/>
        <dbReference type="ChEBI" id="CHEBI:58349"/>
        <dbReference type="ChEBI" id="CHEBI:59776"/>
        <dbReference type="EC" id="1.2.1.59"/>
    </reaction>
</comment>
<dbReference type="CDD" id="cd05214">
    <property type="entry name" value="GAPDH_I_N"/>
    <property type="match status" value="1"/>
</dbReference>
<feature type="binding site" evidence="7">
    <location>
        <position position="35"/>
    </location>
    <ligand>
        <name>NAD(+)</name>
        <dbReference type="ChEBI" id="CHEBI:57540"/>
    </ligand>
</feature>
<evidence type="ECO:0000259" key="11">
    <source>
        <dbReference type="SMART" id="SM00846"/>
    </source>
</evidence>
<evidence type="ECO:0000256" key="3">
    <source>
        <dbReference type="ARBA" id="ARBA00048067"/>
    </source>
</evidence>
<gene>
    <name evidence="12" type="ORF">FRE64_10595</name>
</gene>
<dbReference type="Proteomes" id="UP000318453">
    <property type="component" value="Chromosome"/>
</dbReference>
<sequence>MIRVAINGFGRIGRNFLRCWLERENTGLEVVGLNDTSDPKTNAHLLKYDSMLGNLKAEISHDENTITVNGKTIKCCSDRNPTQLPWDSWDIDLVVESTGVFTSEEKASQHIAAGAKKVLITAPGKGGNIGTYVVGVNHDKYDHDKHNVISNASCTTNCLAPIVKVLHDQFGIVKGTMTTTHSYTGDQRILDASHRDLRRARAAAVNIVPTSTGAAKAVALVIPELEGKLSGLAMRVPTPNVSVVDFVAQVSKPTIAEQVNEVLHDAANGYMKGIIEYTDLPLVSSDYRGNDASSIVDSNFTMVMNGDLVKVIAWYDNEWGYSQRVVDLAEVISQKWKS</sequence>
<evidence type="ECO:0000256" key="10">
    <source>
        <dbReference type="RuleBase" id="RU361160"/>
    </source>
</evidence>
<dbReference type="InterPro" id="IPR020831">
    <property type="entry name" value="GlycerAld/Erythrose_P_DH"/>
</dbReference>
<dbReference type="PIRSF" id="PIRSF000149">
    <property type="entry name" value="GAP_DH"/>
    <property type="match status" value="1"/>
</dbReference>
<dbReference type="InterPro" id="IPR006424">
    <property type="entry name" value="Glyceraldehyde-3-P_DH_1"/>
</dbReference>
<dbReference type="Pfam" id="PF02800">
    <property type="entry name" value="Gp_dh_C"/>
    <property type="match status" value="1"/>
</dbReference>
<organism evidence="12 13">
    <name type="scientific">Euhalothece natronophila Z-M001</name>
    <dbReference type="NCBI Taxonomy" id="522448"/>
    <lineage>
        <taxon>Bacteria</taxon>
        <taxon>Bacillati</taxon>
        <taxon>Cyanobacteriota</taxon>
        <taxon>Cyanophyceae</taxon>
        <taxon>Oscillatoriophycideae</taxon>
        <taxon>Chroococcales</taxon>
        <taxon>Halothecacae</taxon>
        <taxon>Halothece cluster</taxon>
        <taxon>Euhalothece</taxon>
    </lineage>
</organism>